<dbReference type="EMBL" id="JBHUEY010000001">
    <property type="protein sequence ID" value="MFD1784444.1"/>
    <property type="molecule type" value="Genomic_DNA"/>
</dbReference>
<feature type="domain" description="N-acetyltransferase" evidence="1">
    <location>
        <begin position="27"/>
        <end position="206"/>
    </location>
</feature>
<name>A0ABW4N3A3_9CAUL</name>
<dbReference type="SUPFAM" id="SSF55729">
    <property type="entry name" value="Acyl-CoA N-acyltransferases (Nat)"/>
    <property type="match status" value="1"/>
</dbReference>
<dbReference type="PANTHER" id="PTHR43792">
    <property type="entry name" value="GNAT FAMILY, PUTATIVE (AFU_ORTHOLOGUE AFUA_3G00765)-RELATED-RELATED"/>
    <property type="match status" value="1"/>
</dbReference>
<gene>
    <name evidence="2" type="ORF">ACFSC0_13640</name>
</gene>
<accession>A0ABW4N3A3</accession>
<dbReference type="InterPro" id="IPR000182">
    <property type="entry name" value="GNAT_dom"/>
</dbReference>
<dbReference type="Pfam" id="PF13302">
    <property type="entry name" value="Acetyltransf_3"/>
    <property type="match status" value="1"/>
</dbReference>
<dbReference type="Proteomes" id="UP001597237">
    <property type="component" value="Unassembled WGS sequence"/>
</dbReference>
<dbReference type="Gene3D" id="3.40.630.30">
    <property type="match status" value="1"/>
</dbReference>
<dbReference type="InterPro" id="IPR016181">
    <property type="entry name" value="Acyl_CoA_acyltransferase"/>
</dbReference>
<reference evidence="3" key="1">
    <citation type="journal article" date="2019" name="Int. J. Syst. Evol. Microbiol.">
        <title>The Global Catalogue of Microorganisms (GCM) 10K type strain sequencing project: providing services to taxonomists for standard genome sequencing and annotation.</title>
        <authorList>
            <consortium name="The Broad Institute Genomics Platform"/>
            <consortium name="The Broad Institute Genome Sequencing Center for Infectious Disease"/>
            <person name="Wu L."/>
            <person name="Ma J."/>
        </authorList>
    </citation>
    <scope>NUCLEOTIDE SEQUENCE [LARGE SCALE GENOMIC DNA]</scope>
    <source>
        <strain evidence="3">DFY28</strain>
    </source>
</reference>
<protein>
    <submittedName>
        <fullName evidence="2">GNAT family N-acetyltransferase</fullName>
        <ecNumber evidence="2">2.3.-.-</ecNumber>
    </submittedName>
</protein>
<keyword evidence="3" id="KW-1185">Reference proteome</keyword>
<proteinExistence type="predicted"/>
<keyword evidence="2" id="KW-0808">Transferase</keyword>
<dbReference type="RefSeq" id="WP_377283610.1">
    <property type="nucleotide sequence ID" value="NZ_JBHRSI010000009.1"/>
</dbReference>
<dbReference type="InterPro" id="IPR051531">
    <property type="entry name" value="N-acetyltransferase"/>
</dbReference>
<comment type="caution">
    <text evidence="2">The sequence shown here is derived from an EMBL/GenBank/DDBJ whole genome shotgun (WGS) entry which is preliminary data.</text>
</comment>
<evidence type="ECO:0000313" key="3">
    <source>
        <dbReference type="Proteomes" id="UP001597237"/>
    </source>
</evidence>
<sequence length="206" mass="22923">MAEAFWSPGSPPPERIVDIPTLASERLLVRRLCADDLEACHRLWLDIGYADAALDETANRSRRAEWLAWSQANYDQLSGMMQPPYGDRAVVSRKDGRFLGVVGLVPAYGPFDQLQHTGLEEPTRFSPEVGLFWAVSPPERGLNVASEAAELLIAYAFEALNLKRIVATTERDNAASLGVMRRLGMTVYENPYPEPAWFQMVGVLEA</sequence>
<dbReference type="EC" id="2.3.-.-" evidence="2"/>
<evidence type="ECO:0000259" key="1">
    <source>
        <dbReference type="PROSITE" id="PS51186"/>
    </source>
</evidence>
<dbReference type="PROSITE" id="PS51186">
    <property type="entry name" value="GNAT"/>
    <property type="match status" value="1"/>
</dbReference>
<keyword evidence="2" id="KW-0012">Acyltransferase</keyword>
<evidence type="ECO:0000313" key="2">
    <source>
        <dbReference type="EMBL" id="MFD1784444.1"/>
    </source>
</evidence>
<organism evidence="2 3">
    <name type="scientific">Phenylobacterium terrae</name>
    <dbReference type="NCBI Taxonomy" id="2665495"/>
    <lineage>
        <taxon>Bacteria</taxon>
        <taxon>Pseudomonadati</taxon>
        <taxon>Pseudomonadota</taxon>
        <taxon>Alphaproteobacteria</taxon>
        <taxon>Caulobacterales</taxon>
        <taxon>Caulobacteraceae</taxon>
        <taxon>Phenylobacterium</taxon>
    </lineage>
</organism>
<dbReference type="GO" id="GO:0016746">
    <property type="term" value="F:acyltransferase activity"/>
    <property type="evidence" value="ECO:0007669"/>
    <property type="project" value="UniProtKB-KW"/>
</dbReference>
<dbReference type="PANTHER" id="PTHR43792:SF1">
    <property type="entry name" value="N-ACETYLTRANSFERASE DOMAIN-CONTAINING PROTEIN"/>
    <property type="match status" value="1"/>
</dbReference>